<name>A0A375CIU2_9BURK</name>
<dbReference type="AlphaFoldDB" id="A0A375CIU2"/>
<dbReference type="EMBL" id="OFSN01000019">
    <property type="protein sequence ID" value="SOY71811.1"/>
    <property type="molecule type" value="Genomic_DNA"/>
</dbReference>
<dbReference type="Proteomes" id="UP000257016">
    <property type="component" value="Unassembled WGS sequence"/>
</dbReference>
<reference evidence="1" key="1">
    <citation type="submission" date="2018-01" db="EMBL/GenBank/DDBJ databases">
        <authorList>
            <person name="Clerissi C."/>
        </authorList>
    </citation>
    <scope>NUCLEOTIDE SEQUENCE</scope>
    <source>
        <strain evidence="1">Cupriavidus taiwanensis LMG 19430</strain>
    </source>
</reference>
<evidence type="ECO:0000313" key="1">
    <source>
        <dbReference type="EMBL" id="SOY71811.1"/>
    </source>
</evidence>
<comment type="caution">
    <text evidence="1">The sequence shown here is derived from an EMBL/GenBank/DDBJ whole genome shotgun (WGS) entry which is preliminary data.</text>
</comment>
<gene>
    <name evidence="1" type="ORF">CBM2586_B130531</name>
</gene>
<accession>A0A375CIU2</accession>
<sequence>MCINRNLGGERLNFDVPVHERTASPRRGHSDRSLGMTAFRVSKRAWPPNVGCGQASRTSNRTLLKLFRYSCAWICKPSSFQRLATNARTPVVTDSSREHRFESRKLACRKARVVRSVDRH</sequence>
<protein>
    <submittedName>
        <fullName evidence="1">Uncharacterized protein</fullName>
    </submittedName>
</protein>
<organism evidence="1">
    <name type="scientific">Cupriavidus taiwanensis</name>
    <dbReference type="NCBI Taxonomy" id="164546"/>
    <lineage>
        <taxon>Bacteria</taxon>
        <taxon>Pseudomonadati</taxon>
        <taxon>Pseudomonadota</taxon>
        <taxon>Betaproteobacteria</taxon>
        <taxon>Burkholderiales</taxon>
        <taxon>Burkholderiaceae</taxon>
        <taxon>Cupriavidus</taxon>
    </lineage>
</organism>
<proteinExistence type="predicted"/>